<dbReference type="PANTHER" id="PTHR37533:SF2">
    <property type="entry name" value="FLAGELLAR HOOK-LENGTH CONTROL PROTEIN"/>
    <property type="match status" value="1"/>
</dbReference>
<comment type="caution">
    <text evidence="3">The sequence shown here is derived from an EMBL/GenBank/DDBJ whole genome shotgun (WGS) entry which is preliminary data.</text>
</comment>
<dbReference type="RefSeq" id="WP_075470995.1">
    <property type="nucleotide sequence ID" value="NZ_CAWQZC010000056.1"/>
</dbReference>
<dbReference type="Pfam" id="PF02120">
    <property type="entry name" value="Flg_hook"/>
    <property type="match status" value="1"/>
</dbReference>
<proteinExistence type="predicted"/>
<dbReference type="EMBL" id="FPLJ01000017">
    <property type="protein sequence ID" value="SGY83777.1"/>
    <property type="molecule type" value="Genomic_DNA"/>
</dbReference>
<protein>
    <submittedName>
        <fullName evidence="3">LafE</fullName>
    </submittedName>
</protein>
<feature type="domain" description="Flagellar hook-length control protein-like C-terminal" evidence="2">
    <location>
        <begin position="248"/>
        <end position="328"/>
    </location>
</feature>
<feature type="compositionally biased region" description="Polar residues" evidence="1">
    <location>
        <begin position="7"/>
        <end position="29"/>
    </location>
</feature>
<feature type="region of interest" description="Disordered" evidence="1">
    <location>
        <begin position="1"/>
        <end position="65"/>
    </location>
</feature>
<feature type="compositionally biased region" description="Basic and acidic residues" evidence="1">
    <location>
        <begin position="53"/>
        <end position="65"/>
    </location>
</feature>
<evidence type="ECO:0000313" key="4">
    <source>
        <dbReference type="Proteomes" id="UP000182660"/>
    </source>
</evidence>
<accession>A0ABY1HA09</accession>
<keyword evidence="4" id="KW-1185">Reference proteome</keyword>
<evidence type="ECO:0000259" key="2">
    <source>
        <dbReference type="Pfam" id="PF02120"/>
    </source>
</evidence>
<sequence>MIAMNRTAVSHTGAQHHTSTNTIKQQPQQAKEADKQSGHSIDAEDQDSIDFVSPDHQDNLVPRDKNKDSDFAHFLAPEENVTATATATATTTTTVELAVTSASVASMSPLSTQFESRSVSAINTVNNVELTHQQASSISLLQAVRHQTQSTDTSAADAVKVKGIANPDIKAMQTLSTAALLDRLTNAHLSDKKPVDVASLRIEQQVADINAPDRLVQQASQGRHEWSAVKMDSQQNAWSKQLFNVLQDRIEMQVHQNIKQANIRLDPPDLGRLDLSVRMDGDRLTVMVNTSNSAIRDALQASLQQLRSELSNQFGTGVDVNVGGGSGEKEFKESENNVALSFSEEQTENAMLPPIELHGLFNTLV</sequence>
<dbReference type="InterPro" id="IPR038610">
    <property type="entry name" value="FliK-like_C_sf"/>
</dbReference>
<evidence type="ECO:0000313" key="3">
    <source>
        <dbReference type="EMBL" id="SGY83777.1"/>
    </source>
</evidence>
<dbReference type="CDD" id="cd17470">
    <property type="entry name" value="T3SS_Flik_C"/>
    <property type="match status" value="1"/>
</dbReference>
<organism evidence="3 4">
    <name type="scientific">Moritella viscosa</name>
    <dbReference type="NCBI Taxonomy" id="80854"/>
    <lineage>
        <taxon>Bacteria</taxon>
        <taxon>Pseudomonadati</taxon>
        <taxon>Pseudomonadota</taxon>
        <taxon>Gammaproteobacteria</taxon>
        <taxon>Alteromonadales</taxon>
        <taxon>Moritellaceae</taxon>
        <taxon>Moritella</taxon>
    </lineage>
</organism>
<dbReference type="Gene3D" id="3.30.750.140">
    <property type="match status" value="1"/>
</dbReference>
<dbReference type="InterPro" id="IPR021136">
    <property type="entry name" value="Flagellar_hook_control-like_C"/>
</dbReference>
<reference evidence="3 4" key="1">
    <citation type="submission" date="2016-11" db="EMBL/GenBank/DDBJ databases">
        <authorList>
            <person name="Klemetsen T."/>
        </authorList>
    </citation>
    <scope>NUCLEOTIDE SEQUENCE [LARGE SCALE GENOMIC DNA]</scope>
    <source>
        <strain evidence="3">MT 2528</strain>
    </source>
</reference>
<gene>
    <name evidence="3" type="ORF">MT2528_0498</name>
</gene>
<evidence type="ECO:0000256" key="1">
    <source>
        <dbReference type="SAM" id="MobiDB-lite"/>
    </source>
</evidence>
<dbReference type="PANTHER" id="PTHR37533">
    <property type="entry name" value="FLAGELLAR HOOK-LENGTH CONTROL PROTEIN"/>
    <property type="match status" value="1"/>
</dbReference>
<dbReference type="GeneID" id="61294232"/>
<dbReference type="InterPro" id="IPR052563">
    <property type="entry name" value="FliK"/>
</dbReference>
<name>A0ABY1HA09_9GAMM</name>
<dbReference type="Proteomes" id="UP000182660">
    <property type="component" value="Unassembled WGS sequence"/>
</dbReference>